<feature type="transmembrane region" description="Helical" evidence="8">
    <location>
        <begin position="194"/>
        <end position="215"/>
    </location>
</feature>
<evidence type="ECO:0000256" key="7">
    <source>
        <dbReference type="ARBA" id="ARBA00023136"/>
    </source>
</evidence>
<dbReference type="RefSeq" id="WP_169639495.1">
    <property type="nucleotide sequence ID" value="NZ_CP048788.1"/>
</dbReference>
<evidence type="ECO:0000256" key="6">
    <source>
        <dbReference type="ARBA" id="ARBA00022989"/>
    </source>
</evidence>
<accession>A0A858SQY1</accession>
<name>A0A858SQY1_9RHOB</name>
<feature type="transmembrane region" description="Helical" evidence="8">
    <location>
        <begin position="322"/>
        <end position="345"/>
    </location>
</feature>
<evidence type="ECO:0000256" key="3">
    <source>
        <dbReference type="ARBA" id="ARBA00022676"/>
    </source>
</evidence>
<dbReference type="KEGG" id="rpon:G3256_03390"/>
<evidence type="ECO:0000256" key="2">
    <source>
        <dbReference type="ARBA" id="ARBA00022475"/>
    </source>
</evidence>
<dbReference type="PANTHER" id="PTHR33908:SF3">
    <property type="entry name" value="UNDECAPRENYL PHOSPHATE-ALPHA-4-AMINO-4-DEOXY-L-ARABINOSE ARABINOSYL TRANSFERASE"/>
    <property type="match status" value="1"/>
</dbReference>
<dbReference type="GO" id="GO:0010041">
    <property type="term" value="P:response to iron(III) ion"/>
    <property type="evidence" value="ECO:0007669"/>
    <property type="project" value="TreeGrafter"/>
</dbReference>
<evidence type="ECO:0000256" key="5">
    <source>
        <dbReference type="ARBA" id="ARBA00022692"/>
    </source>
</evidence>
<feature type="transmembrane region" description="Helical" evidence="8">
    <location>
        <begin position="172"/>
        <end position="188"/>
    </location>
</feature>
<sequence>MSGNDLHRDAQAPETGSALALIPATVAVFLLAAATRLLHLSAEPHFDELYHVLAARGLIEYGEPRILGGLYERALGYTGMIAIVFTVFGESLEAGRLTSVLFGSALVAGIFVWVRHLAGRTAGLVSAAMAILWPTGIEVSQMIRFYAPFGLVAFLGFVAVYTAVYEARAIRTKILLASLAVILFVLALRLQEIMIIGLVGLGVWVFLFLALPAILAHRYQNVILLALLGGFGAAAALMWQAGLPDYYLTKFRWAPEWVAHRRNEELYYSRLLYYEFPLLWPWMPFAAMIAIARFPRPGVFCVVIFGISLLLHSLAGMKSGRYIYYVMPLMFAVFGMAAAVIVPAVHRMLKRAVRSGSDVVQRRLSGSAITWGPIAVAGVFALAFLPAPGMLTGGDKDQKPWQAAAETVRPWIDQADVVASNQELYALYFLGRADLTVSSSRLSELSDRSEFSTDFRTGLPVISDPASIRAVLSCTPTGLFIISGGQRAELKSSFTAVADALAPDTTLRSFDIRARPQVDAFYWETMTTDAERCADITGLFNKDRG</sequence>
<feature type="transmembrane region" description="Helical" evidence="8">
    <location>
        <begin position="20"/>
        <end position="38"/>
    </location>
</feature>
<dbReference type="GO" id="GO:0016763">
    <property type="term" value="F:pentosyltransferase activity"/>
    <property type="evidence" value="ECO:0007669"/>
    <property type="project" value="TreeGrafter"/>
</dbReference>
<feature type="transmembrane region" description="Helical" evidence="8">
    <location>
        <begin position="298"/>
        <end position="316"/>
    </location>
</feature>
<reference evidence="9 10" key="1">
    <citation type="submission" date="2020-02" db="EMBL/GenBank/DDBJ databases">
        <title>Genome sequence of Roseobacter ponti.</title>
        <authorList>
            <person name="Hollensteiner J."/>
            <person name="Schneider D."/>
            <person name="Poehlein A."/>
            <person name="Daniel R."/>
        </authorList>
    </citation>
    <scope>NUCLEOTIDE SEQUENCE [LARGE SCALE GENOMIC DNA]</scope>
    <source>
        <strain evidence="9 10">DSM 106830</strain>
    </source>
</reference>
<evidence type="ECO:0008006" key="11">
    <source>
        <dbReference type="Google" id="ProtNLM"/>
    </source>
</evidence>
<keyword evidence="10" id="KW-1185">Reference proteome</keyword>
<dbReference type="InterPro" id="IPR050297">
    <property type="entry name" value="LipidA_mod_glycosyltrf_83"/>
</dbReference>
<dbReference type="Proteomes" id="UP000503308">
    <property type="component" value="Chromosome"/>
</dbReference>
<evidence type="ECO:0000313" key="10">
    <source>
        <dbReference type="Proteomes" id="UP000503308"/>
    </source>
</evidence>
<gene>
    <name evidence="9" type="ORF">G3256_03390</name>
</gene>
<dbReference type="PANTHER" id="PTHR33908">
    <property type="entry name" value="MANNOSYLTRANSFERASE YKCB-RELATED"/>
    <property type="match status" value="1"/>
</dbReference>
<feature type="transmembrane region" description="Helical" evidence="8">
    <location>
        <begin position="366"/>
        <end position="385"/>
    </location>
</feature>
<keyword evidence="5 8" id="KW-0812">Transmembrane</keyword>
<evidence type="ECO:0000256" key="8">
    <source>
        <dbReference type="SAM" id="Phobius"/>
    </source>
</evidence>
<keyword evidence="3" id="KW-0328">Glycosyltransferase</keyword>
<protein>
    <recommendedName>
        <fullName evidence="11">Glycosyltransferase RgtA/B/C/D-like domain-containing protein</fullName>
    </recommendedName>
</protein>
<evidence type="ECO:0000256" key="1">
    <source>
        <dbReference type="ARBA" id="ARBA00004651"/>
    </source>
</evidence>
<keyword evidence="6 8" id="KW-1133">Transmembrane helix</keyword>
<dbReference type="GO" id="GO:0009103">
    <property type="term" value="P:lipopolysaccharide biosynthetic process"/>
    <property type="evidence" value="ECO:0007669"/>
    <property type="project" value="UniProtKB-ARBA"/>
</dbReference>
<feature type="transmembrane region" description="Helical" evidence="8">
    <location>
        <begin position="70"/>
        <end position="88"/>
    </location>
</feature>
<feature type="transmembrane region" description="Helical" evidence="8">
    <location>
        <begin position="222"/>
        <end position="241"/>
    </location>
</feature>
<feature type="transmembrane region" description="Helical" evidence="8">
    <location>
        <begin position="271"/>
        <end position="291"/>
    </location>
</feature>
<proteinExistence type="predicted"/>
<feature type="transmembrane region" description="Helical" evidence="8">
    <location>
        <begin position="94"/>
        <end position="114"/>
    </location>
</feature>
<evidence type="ECO:0000256" key="4">
    <source>
        <dbReference type="ARBA" id="ARBA00022679"/>
    </source>
</evidence>
<organism evidence="9 10">
    <name type="scientific">Roseobacter ponti</name>
    <dbReference type="NCBI Taxonomy" id="1891787"/>
    <lineage>
        <taxon>Bacteria</taxon>
        <taxon>Pseudomonadati</taxon>
        <taxon>Pseudomonadota</taxon>
        <taxon>Alphaproteobacteria</taxon>
        <taxon>Rhodobacterales</taxon>
        <taxon>Roseobacteraceae</taxon>
        <taxon>Roseobacter</taxon>
    </lineage>
</organism>
<comment type="subcellular location">
    <subcellularLocation>
        <location evidence="1">Cell membrane</location>
        <topology evidence="1">Multi-pass membrane protein</topology>
    </subcellularLocation>
</comment>
<dbReference type="GO" id="GO:0005886">
    <property type="term" value="C:plasma membrane"/>
    <property type="evidence" value="ECO:0007669"/>
    <property type="project" value="UniProtKB-SubCell"/>
</dbReference>
<evidence type="ECO:0000313" key="9">
    <source>
        <dbReference type="EMBL" id="QJF50278.1"/>
    </source>
</evidence>
<keyword evidence="4" id="KW-0808">Transferase</keyword>
<keyword evidence="2" id="KW-1003">Cell membrane</keyword>
<feature type="transmembrane region" description="Helical" evidence="8">
    <location>
        <begin position="145"/>
        <end position="165"/>
    </location>
</feature>
<keyword evidence="7 8" id="KW-0472">Membrane</keyword>
<dbReference type="AlphaFoldDB" id="A0A858SQY1"/>
<dbReference type="EMBL" id="CP048788">
    <property type="protein sequence ID" value="QJF50278.1"/>
    <property type="molecule type" value="Genomic_DNA"/>
</dbReference>